<evidence type="ECO:0000259" key="8">
    <source>
        <dbReference type="Pfam" id="PF00326"/>
    </source>
</evidence>
<evidence type="ECO:0000256" key="1">
    <source>
        <dbReference type="ARBA" id="ARBA00010040"/>
    </source>
</evidence>
<dbReference type="Pfam" id="PF07676">
    <property type="entry name" value="PD40"/>
    <property type="match status" value="1"/>
</dbReference>
<dbReference type="InterPro" id="IPR029058">
    <property type="entry name" value="AB_hydrolase_fold"/>
</dbReference>
<evidence type="ECO:0000256" key="7">
    <source>
        <dbReference type="SAM" id="MobiDB-lite"/>
    </source>
</evidence>
<evidence type="ECO:0000256" key="2">
    <source>
        <dbReference type="ARBA" id="ARBA00022670"/>
    </source>
</evidence>
<comment type="caution">
    <text evidence="9">The sequence shown here is derived from an EMBL/GenBank/DDBJ whole genome shotgun (WGS) entry which is preliminary data.</text>
</comment>
<dbReference type="PANTHER" id="PTHR42776">
    <property type="entry name" value="SERINE PEPTIDASE S9 FAMILY MEMBER"/>
    <property type="match status" value="1"/>
</dbReference>
<dbReference type="AlphaFoldDB" id="A0AAI8Z2M2"/>
<organism evidence="9 10">
    <name type="scientific">Lecanosticta acicola</name>
    <dbReference type="NCBI Taxonomy" id="111012"/>
    <lineage>
        <taxon>Eukaryota</taxon>
        <taxon>Fungi</taxon>
        <taxon>Dikarya</taxon>
        <taxon>Ascomycota</taxon>
        <taxon>Pezizomycotina</taxon>
        <taxon>Dothideomycetes</taxon>
        <taxon>Dothideomycetidae</taxon>
        <taxon>Mycosphaerellales</taxon>
        <taxon>Mycosphaerellaceae</taxon>
        <taxon>Lecanosticta</taxon>
    </lineage>
</organism>
<evidence type="ECO:0000256" key="4">
    <source>
        <dbReference type="ARBA" id="ARBA00022801"/>
    </source>
</evidence>
<proteinExistence type="inferred from homology"/>
<dbReference type="SUPFAM" id="SSF53474">
    <property type="entry name" value="alpha/beta-Hydrolases"/>
    <property type="match status" value="1"/>
</dbReference>
<evidence type="ECO:0000256" key="6">
    <source>
        <dbReference type="ARBA" id="ARBA00032829"/>
    </source>
</evidence>
<keyword evidence="4" id="KW-0378">Hydrolase</keyword>
<keyword evidence="10" id="KW-1185">Reference proteome</keyword>
<keyword evidence="2" id="KW-0645">Protease</keyword>
<dbReference type="PANTHER" id="PTHR42776:SF13">
    <property type="entry name" value="DIPEPTIDYL-PEPTIDASE 5"/>
    <property type="match status" value="1"/>
</dbReference>
<name>A0AAI8Z2M2_9PEZI</name>
<dbReference type="InterPro" id="IPR011659">
    <property type="entry name" value="WD40"/>
</dbReference>
<dbReference type="SUPFAM" id="SSF82171">
    <property type="entry name" value="DPP6 N-terminal domain-like"/>
    <property type="match status" value="1"/>
</dbReference>
<protein>
    <recommendedName>
        <fullName evidence="6">Dipeptidyl-peptidase V</fullName>
    </recommendedName>
</protein>
<evidence type="ECO:0000313" key="9">
    <source>
        <dbReference type="EMBL" id="CAK4031317.1"/>
    </source>
</evidence>
<reference evidence="9" key="1">
    <citation type="submission" date="2023-11" db="EMBL/GenBank/DDBJ databases">
        <authorList>
            <person name="Alioto T."/>
            <person name="Alioto T."/>
            <person name="Gomez Garrido J."/>
        </authorList>
    </citation>
    <scope>NUCLEOTIDE SEQUENCE</scope>
</reference>
<dbReference type="GO" id="GO:0004252">
    <property type="term" value="F:serine-type endopeptidase activity"/>
    <property type="evidence" value="ECO:0007669"/>
    <property type="project" value="TreeGrafter"/>
</dbReference>
<feature type="region of interest" description="Disordered" evidence="7">
    <location>
        <begin position="739"/>
        <end position="762"/>
    </location>
</feature>
<feature type="domain" description="Peptidase S9 prolyl oligopeptidase catalytic" evidence="8">
    <location>
        <begin position="491"/>
        <end position="725"/>
    </location>
</feature>
<keyword evidence="3" id="KW-0732">Signal</keyword>
<dbReference type="EMBL" id="CAVMBE010000047">
    <property type="protein sequence ID" value="CAK4031317.1"/>
    <property type="molecule type" value="Genomic_DNA"/>
</dbReference>
<dbReference type="GO" id="GO:0006508">
    <property type="term" value="P:proteolysis"/>
    <property type="evidence" value="ECO:0007669"/>
    <property type="project" value="UniProtKB-KW"/>
</dbReference>
<gene>
    <name evidence="9" type="ORF">LECACI_7A006475</name>
</gene>
<dbReference type="Proteomes" id="UP001296104">
    <property type="component" value="Unassembled WGS sequence"/>
</dbReference>
<keyword evidence="5" id="KW-0720">Serine protease</keyword>
<dbReference type="InterPro" id="IPR001375">
    <property type="entry name" value="Peptidase_S9_cat"/>
</dbReference>
<dbReference type="Pfam" id="PF00326">
    <property type="entry name" value="Peptidase_S9"/>
    <property type="match status" value="1"/>
</dbReference>
<dbReference type="Gene3D" id="3.40.50.1820">
    <property type="entry name" value="alpha/beta hydrolase"/>
    <property type="match status" value="1"/>
</dbReference>
<dbReference type="Gene3D" id="2.120.10.30">
    <property type="entry name" value="TolB, C-terminal domain"/>
    <property type="match status" value="1"/>
</dbReference>
<dbReference type="FunFam" id="3.40.50.1820:FF:000028">
    <property type="entry name" value="S9 family peptidase"/>
    <property type="match status" value="1"/>
</dbReference>
<dbReference type="InterPro" id="IPR011042">
    <property type="entry name" value="6-blade_b-propeller_TolB-like"/>
</dbReference>
<sequence>MVHRAMHFTPQVLLSAPRRSAGVPNPSGTKILYTTSTYCFETHKKTTELRVLEVQTGESFQLAKDDDISDLNWLDDDAFVCLQAEKDSTTKVFWASVSKTIGGAKLGEGYYVAGTVDAPAANLKVKKLKDGGFAVVLSAEASPDGGLFNPKKAKKTHATGKLYKSLFVRHWDRWETKQKNALWFGKLSRNGHHGKYELSTLTNAMKGRPLECPIRPFGGADNFDLTHDRIIFVTKDPELNPALNTKCNVYILNVPSWTGEKETKLTQIYWDNLQGACTSPVFSPDGDSVAFLGMKTNGYEADKNEIFLLYNVRTQVTEQTTSVKAERLSIFHEWDRSPSSISFTPDGKSLVFVAEDAGAAKLFEITPKRLADPRLPKPLTSRGSISEVHCLQDGRVFVSGSSLIDNSFFAIVDRTATTATMAWTHSNSGEGDKFGLKSAQVSDVWTPASNPYVNKEVHSIVVRPSNFNSDKKYPVAYVIHGGPQGAWADSWSTRWNLAVFAEQGYIVIAPNPTGSTGYGQAFTDSIRRNWGGDPYQDIVNVFEWVGENMPEADNDRAVALGASYGGYMMNWIQGHDLGRKFKCLVCHDGITSFAGAMLGTEELYFPLYDLGGTPWYDPGFKPAPGDASTAAQGNRNFGSAMLSDWRKWDPSEHFANWSTPQLVIHSSRDFRLPIAEGLAAFNVLQARGVDSELLHFDDENHWVLKPENSLLWHKVVLNWINRYSGLEAFSTEDEESEAFYGGVEEMDREKDAEMPTQGRVEM</sequence>
<comment type="similarity">
    <text evidence="1">Belongs to the peptidase S9C family.</text>
</comment>
<evidence type="ECO:0000256" key="3">
    <source>
        <dbReference type="ARBA" id="ARBA00022729"/>
    </source>
</evidence>
<accession>A0AAI8Z2M2</accession>
<evidence type="ECO:0000313" key="10">
    <source>
        <dbReference type="Proteomes" id="UP001296104"/>
    </source>
</evidence>
<evidence type="ECO:0000256" key="5">
    <source>
        <dbReference type="ARBA" id="ARBA00022825"/>
    </source>
</evidence>